<dbReference type="PANTHER" id="PTHR31356:SF53">
    <property type="entry name" value="HEME PEROXIDASE"/>
    <property type="match status" value="1"/>
</dbReference>
<dbReference type="STRING" id="685588.A0A067SL28"/>
<dbReference type="Gene3D" id="1.10.520.10">
    <property type="match status" value="1"/>
</dbReference>
<dbReference type="Pfam" id="PF00141">
    <property type="entry name" value="peroxidase"/>
    <property type="match status" value="1"/>
</dbReference>
<evidence type="ECO:0000256" key="6">
    <source>
        <dbReference type="ARBA" id="ARBA00023002"/>
    </source>
</evidence>
<organism evidence="10 11">
    <name type="scientific">Galerina marginata (strain CBS 339.88)</name>
    <dbReference type="NCBI Taxonomy" id="685588"/>
    <lineage>
        <taxon>Eukaryota</taxon>
        <taxon>Fungi</taxon>
        <taxon>Dikarya</taxon>
        <taxon>Basidiomycota</taxon>
        <taxon>Agaricomycotina</taxon>
        <taxon>Agaricomycetes</taxon>
        <taxon>Agaricomycetidae</taxon>
        <taxon>Agaricales</taxon>
        <taxon>Agaricineae</taxon>
        <taxon>Strophariaceae</taxon>
        <taxon>Galerina</taxon>
    </lineage>
</organism>
<keyword evidence="8" id="KW-0732">Signal</keyword>
<dbReference type="EMBL" id="KL142415">
    <property type="protein sequence ID" value="KDR67433.1"/>
    <property type="molecule type" value="Genomic_DNA"/>
</dbReference>
<evidence type="ECO:0000256" key="7">
    <source>
        <dbReference type="ARBA" id="ARBA00023004"/>
    </source>
</evidence>
<dbReference type="HOGENOM" id="CLU_004824_3_1_1"/>
<dbReference type="GO" id="GO:0020037">
    <property type="term" value="F:heme binding"/>
    <property type="evidence" value="ECO:0007669"/>
    <property type="project" value="UniProtKB-UniRule"/>
</dbReference>
<dbReference type="InterPro" id="IPR002207">
    <property type="entry name" value="Peroxidase_I"/>
</dbReference>
<dbReference type="InterPro" id="IPR044831">
    <property type="entry name" value="Ccp1-like"/>
</dbReference>
<dbReference type="PRINTS" id="PR00459">
    <property type="entry name" value="ASPEROXIDASE"/>
</dbReference>
<dbReference type="PANTHER" id="PTHR31356">
    <property type="entry name" value="THYLAKOID LUMENAL 29 KDA PROTEIN, CHLOROPLASTIC-RELATED"/>
    <property type="match status" value="1"/>
</dbReference>
<comment type="similarity">
    <text evidence="2">Belongs to the peroxidase family. Cytochrome c peroxidase subfamily.</text>
</comment>
<keyword evidence="6 8" id="KW-0560">Oxidoreductase</keyword>
<protein>
    <recommendedName>
        <fullName evidence="8">Peroxidase</fullName>
        <ecNumber evidence="8">1.11.1.-</ecNumber>
    </recommendedName>
</protein>
<keyword evidence="5" id="KW-0479">Metal-binding</keyword>
<dbReference type="GO" id="GO:0042744">
    <property type="term" value="P:hydrogen peroxide catabolic process"/>
    <property type="evidence" value="ECO:0007669"/>
    <property type="project" value="TreeGrafter"/>
</dbReference>
<sequence length="591" mass="63450">MVLSSFVVVSSFIITISAYTWPSPQYDALEKLLYEGSDISGVPIASITRGCATRGQPAEQKSTVAAEWLRLAYHDMATHNITDGTGGLDASIFFELNRPENIGAGMSDSVGDFQFSATKYISRADIIAMGAVWAVASCKGPSIPYRGGRIDAKGSGRLGVPEPQQDLASHTESFRLQGFLSTEMISLVACGHTLGGVRSLHFPNIVEDKRGNVLSTSTFDTTDAFDSAVLVEYLDSSTMNPLIRVVNTTLASDLRIFSSDGNVTMKSLNSESAFLQACTTLLEKMINTVPSNVTLTDEIKLLPAKVTDAQITVCNSQLIFQTMLRLSHLNTVSTPKNRKVKLFWCDKRGQFKDCASITNVASAPESPPVEVSPLTESQSTTFIAYKFSVPMSANRSVAKFWFQVDEGDGSTPTIHDNDGRGYILPQDEIIHASSIGTIISDFTGDQLNHSFIFDAGIRSESNFTRAQIHASDYSSRGSGPLLNTTIELQRNATKTFVEGYDLYTAHVATAGGGLNVDMEVIINGVSYAVDYISAATIDQLGPLSTITNITTSSISTAPGTNTSSPSSAVPMHLLPLVYLAASAVLLTSLLS</sequence>
<keyword evidence="7" id="KW-0408">Iron</keyword>
<dbReference type="InterPro" id="IPR002016">
    <property type="entry name" value="Haem_peroxidase"/>
</dbReference>
<feature type="domain" description="Plant heme peroxidase family profile" evidence="9">
    <location>
        <begin position="63"/>
        <end position="359"/>
    </location>
</feature>
<feature type="signal peptide" evidence="8">
    <location>
        <begin position="1"/>
        <end position="18"/>
    </location>
</feature>
<dbReference type="GO" id="GO:0000302">
    <property type="term" value="P:response to reactive oxygen species"/>
    <property type="evidence" value="ECO:0007669"/>
    <property type="project" value="TreeGrafter"/>
</dbReference>
<evidence type="ECO:0000313" key="10">
    <source>
        <dbReference type="EMBL" id="KDR67433.1"/>
    </source>
</evidence>
<dbReference type="GO" id="GO:0046872">
    <property type="term" value="F:metal ion binding"/>
    <property type="evidence" value="ECO:0007669"/>
    <property type="project" value="UniProtKB-UniRule"/>
</dbReference>
<evidence type="ECO:0000256" key="4">
    <source>
        <dbReference type="ARBA" id="ARBA00022617"/>
    </source>
</evidence>
<evidence type="ECO:0000256" key="2">
    <source>
        <dbReference type="ARBA" id="ARBA00005997"/>
    </source>
</evidence>
<evidence type="ECO:0000256" key="1">
    <source>
        <dbReference type="ARBA" id="ARBA00003917"/>
    </source>
</evidence>
<proteinExistence type="inferred from homology"/>
<dbReference type="PROSITE" id="PS50873">
    <property type="entry name" value="PEROXIDASE_4"/>
    <property type="match status" value="1"/>
</dbReference>
<evidence type="ECO:0000256" key="3">
    <source>
        <dbReference type="ARBA" id="ARBA00022559"/>
    </source>
</evidence>
<dbReference type="GO" id="GO:0004601">
    <property type="term" value="F:peroxidase activity"/>
    <property type="evidence" value="ECO:0007669"/>
    <property type="project" value="UniProtKB-KW"/>
</dbReference>
<comment type="function">
    <text evidence="1">Destroys radicals which are normally produced within the cells and which are toxic to biological systems.</text>
</comment>
<keyword evidence="3 8" id="KW-0575">Peroxidase</keyword>
<accession>A0A067SL28</accession>
<dbReference type="SUPFAM" id="SSF48113">
    <property type="entry name" value="Heme-dependent peroxidases"/>
    <property type="match status" value="1"/>
</dbReference>
<dbReference type="InterPro" id="IPR010255">
    <property type="entry name" value="Haem_peroxidase_sf"/>
</dbReference>
<keyword evidence="11" id="KW-1185">Reference proteome</keyword>
<name>A0A067SL28_GALM3</name>
<dbReference type="PRINTS" id="PR00458">
    <property type="entry name" value="PEROXIDASE"/>
</dbReference>
<dbReference type="OrthoDB" id="2144714at2759"/>
<dbReference type="AlphaFoldDB" id="A0A067SL28"/>
<evidence type="ECO:0000256" key="8">
    <source>
        <dbReference type="RuleBase" id="RU363051"/>
    </source>
</evidence>
<gene>
    <name evidence="10" type="ORF">GALMADRAFT_79879</name>
</gene>
<keyword evidence="4" id="KW-0349">Heme</keyword>
<feature type="chain" id="PRO_5006985802" description="Peroxidase" evidence="8">
    <location>
        <begin position="19"/>
        <end position="591"/>
    </location>
</feature>
<evidence type="ECO:0000313" key="11">
    <source>
        <dbReference type="Proteomes" id="UP000027222"/>
    </source>
</evidence>
<evidence type="ECO:0000256" key="5">
    <source>
        <dbReference type="ARBA" id="ARBA00022723"/>
    </source>
</evidence>
<dbReference type="Proteomes" id="UP000027222">
    <property type="component" value="Unassembled WGS sequence"/>
</dbReference>
<dbReference type="GO" id="GO:0034599">
    <property type="term" value="P:cellular response to oxidative stress"/>
    <property type="evidence" value="ECO:0007669"/>
    <property type="project" value="InterPro"/>
</dbReference>
<reference evidence="11" key="1">
    <citation type="journal article" date="2014" name="Proc. Natl. Acad. Sci. U.S.A.">
        <title>Extensive sampling of basidiomycete genomes demonstrates inadequacy of the white-rot/brown-rot paradigm for wood decay fungi.</title>
        <authorList>
            <person name="Riley R."/>
            <person name="Salamov A.A."/>
            <person name="Brown D.W."/>
            <person name="Nagy L.G."/>
            <person name="Floudas D."/>
            <person name="Held B.W."/>
            <person name="Levasseur A."/>
            <person name="Lombard V."/>
            <person name="Morin E."/>
            <person name="Otillar R."/>
            <person name="Lindquist E.A."/>
            <person name="Sun H."/>
            <person name="LaButti K.M."/>
            <person name="Schmutz J."/>
            <person name="Jabbour D."/>
            <person name="Luo H."/>
            <person name="Baker S.E."/>
            <person name="Pisabarro A.G."/>
            <person name="Walton J.D."/>
            <person name="Blanchette R.A."/>
            <person name="Henrissat B."/>
            <person name="Martin F."/>
            <person name="Cullen D."/>
            <person name="Hibbett D.S."/>
            <person name="Grigoriev I.V."/>
        </authorList>
    </citation>
    <scope>NUCLEOTIDE SEQUENCE [LARGE SCALE GENOMIC DNA]</scope>
    <source>
        <strain evidence="11">CBS 339.88</strain>
    </source>
</reference>
<dbReference type="EC" id="1.11.1.-" evidence="8"/>
<evidence type="ECO:0000259" key="9">
    <source>
        <dbReference type="PROSITE" id="PS50873"/>
    </source>
</evidence>